<gene>
    <name evidence="2" type="ordered locus">PMN2A_0622</name>
</gene>
<name>Q46K65_PROMT</name>
<proteinExistence type="predicted"/>
<dbReference type="HOGENOM" id="CLU_282112_0_0_3"/>
<dbReference type="EMBL" id="CP000095">
    <property type="protein sequence ID" value="AAZ58113.1"/>
    <property type="molecule type" value="Genomic_DNA"/>
</dbReference>
<dbReference type="PANTHER" id="PTHR45982:SF1">
    <property type="entry name" value="REGULATOR OF CHROMOSOME CONDENSATION"/>
    <property type="match status" value="1"/>
</dbReference>
<dbReference type="SUPFAM" id="SSF50985">
    <property type="entry name" value="RCC1/BLIP-II"/>
    <property type="match status" value="2"/>
</dbReference>
<dbReference type="RefSeq" id="WP_011294711.1">
    <property type="nucleotide sequence ID" value="NC_007335.2"/>
</dbReference>
<dbReference type="KEGG" id="pmn:PMN2A_0622"/>
<sequence>MTSHSVEKNILAFSGKSHSEFRNNQAFAALKNDGSVVTWGSSAHGGDSSSVSDQINNGVIQLFSSDKAFAALKNDGSVVTWGKGGEGWSAYEPKLNSGVIKIFSSGNGFTALKDDGSVVISWGNYTDTVGSQLDNSVRDVYSTVSSFAAVKDDGSVVAWTHPGGEEGNGGDISSVANFLKSNVQSIYSTYKAFAALKDDGSVVTWGRDTHGGDSSSVSSLISTGVSKIFTSGQAFAALKNDGSVVVWGCIDIEPLSGSEFDTPYPIDGVTFHEDLILFGDVKHLLQEAVSDIFTSRDAFAALKDDGSVITWGSKNAGGDSSSVANLLASGVKTIYATEYAFAALKNDGSVVTWGKSDSGGDSSSVFSSLTKDVVSIVPNNCAFAALKNDGSVVTWGGGPNLPYIDFGGTSPTHLLQSDVIEIYASGLSFAALKNDGSVITWGSGTTHSDDIAAKLTSGVVGFANPLTDDWYNSPPLTRKPYSISTSTLESDEGSSFTTNISTFNVPDGTILYWSILGENIQDSDLSLGELLGSDSVVNNQIILSHKFANDLATEGTETFNIFLFNDPSRENQIAKSDLITILDTSTSLPPTYKISASSLNLDEGETLTTTVETTNLAEGTILYWNLSGVGIHSTDFTPGLLDGYGKVGADGTFTFSHVIANDLTTEGNELLRIKLFKDAKNTEQVGETVWPYLIDTSIGQPLQYDYEIITNKPSYVESELINIKVKTYPVKMSSYLYWEITGSEIDSSDISYSYRRSSIITDENGEASINIYTKQDDNYNEGNELAYFKLYPNSKRLEAELLAQTSFQLEDWDIDLNINISDSINYGEYFKVIIEPNGLPKTDWSTSKLYWDIKGEKFDSKDFRRSSGTLRFYSGDKYETEIYINSSNDEVVKDLSFNVYNDSEKLNRVHSKNFTILSSNVSFDDSNSLTFSNNFDEYKFYNRGNGRYEIKVDSRYDEITGIDKLKFVDKTTSVLDDIIGVFDQITGLNTDSGKMFRLYNAAFARFPDSDGLKYWIGKYSSGEDDERAVAMSFLKSPEFATKYGTNVSTEVYVNNLYQNVLGRVADLSGLLYWSNQLNNGAETRHEVLLGFSESIENKLLFTEMTGFG</sequence>
<dbReference type="InterPro" id="IPR038255">
    <property type="entry name" value="PBS_linker_sf"/>
</dbReference>
<keyword evidence="3" id="KW-1185">Reference proteome</keyword>
<dbReference type="InterPro" id="IPR009091">
    <property type="entry name" value="RCC1/BLIP-II"/>
</dbReference>
<dbReference type="Gene3D" id="2.130.10.30">
    <property type="entry name" value="Regulator of chromosome condensation 1/beta-lactamase-inhibitor protein II"/>
    <property type="match status" value="3"/>
</dbReference>
<dbReference type="Gene3D" id="1.10.3130.20">
    <property type="entry name" value="Phycobilisome linker domain"/>
    <property type="match status" value="1"/>
</dbReference>
<dbReference type="STRING" id="59920.PMN2A_0622"/>
<evidence type="ECO:0000313" key="2">
    <source>
        <dbReference type="EMBL" id="AAZ58113.1"/>
    </source>
</evidence>
<accession>Q46K65</accession>
<feature type="domain" description="DUF4214" evidence="1">
    <location>
        <begin position="1030"/>
        <end position="1101"/>
    </location>
</feature>
<organism evidence="2 3">
    <name type="scientific">Prochlorococcus marinus (strain NATL2A)</name>
    <dbReference type="NCBI Taxonomy" id="59920"/>
    <lineage>
        <taxon>Bacteria</taxon>
        <taxon>Bacillati</taxon>
        <taxon>Cyanobacteriota</taxon>
        <taxon>Cyanophyceae</taxon>
        <taxon>Synechococcales</taxon>
        <taxon>Prochlorococcaceae</taxon>
        <taxon>Prochlorococcus</taxon>
    </lineage>
</organism>
<evidence type="ECO:0000313" key="3">
    <source>
        <dbReference type="Proteomes" id="UP000002535"/>
    </source>
</evidence>
<dbReference type="PANTHER" id="PTHR45982">
    <property type="entry name" value="REGULATOR OF CHROMOSOME CONDENSATION"/>
    <property type="match status" value="1"/>
</dbReference>
<evidence type="ECO:0000259" key="1">
    <source>
        <dbReference type="Pfam" id="PF13946"/>
    </source>
</evidence>
<dbReference type="AlphaFoldDB" id="Q46K65"/>
<dbReference type="Pfam" id="PF13946">
    <property type="entry name" value="DUF4214"/>
    <property type="match status" value="1"/>
</dbReference>
<dbReference type="InterPro" id="IPR051553">
    <property type="entry name" value="Ran_GTPase-activating"/>
</dbReference>
<reference evidence="2 3" key="1">
    <citation type="journal article" date="2007" name="PLoS Genet.">
        <title>Patterns and implications of gene gain and loss in the evolution of Prochlorococcus.</title>
        <authorList>
            <person name="Kettler G.C."/>
            <person name="Martiny A.C."/>
            <person name="Huang K."/>
            <person name="Zucker J."/>
            <person name="Coleman M.L."/>
            <person name="Rodrigue S."/>
            <person name="Chen F."/>
            <person name="Lapidus A."/>
            <person name="Ferriera S."/>
            <person name="Johnson J."/>
            <person name="Steglich C."/>
            <person name="Church G.M."/>
            <person name="Richardson P."/>
            <person name="Chisholm S.W."/>
        </authorList>
    </citation>
    <scope>NUCLEOTIDE SEQUENCE [LARGE SCALE GENOMIC DNA]</scope>
    <source>
        <strain evidence="2 3">NATL2A</strain>
    </source>
</reference>
<dbReference type="Proteomes" id="UP000002535">
    <property type="component" value="Chromosome"/>
</dbReference>
<dbReference type="InterPro" id="IPR025282">
    <property type="entry name" value="DUF4214"/>
</dbReference>
<protein>
    <recommendedName>
        <fullName evidence="1">DUF4214 domain-containing protein</fullName>
    </recommendedName>
</protein>